<proteinExistence type="predicted"/>
<evidence type="ECO:0000256" key="2">
    <source>
        <dbReference type="SAM" id="MobiDB-lite"/>
    </source>
</evidence>
<dbReference type="InterPro" id="IPR014710">
    <property type="entry name" value="RmlC-like_jellyroll"/>
</dbReference>
<dbReference type="SUPFAM" id="SSF47413">
    <property type="entry name" value="lambda repressor-like DNA-binding domains"/>
    <property type="match status" value="1"/>
</dbReference>
<dbReference type="InterPro" id="IPR013096">
    <property type="entry name" value="Cupin_2"/>
</dbReference>
<dbReference type="InterPro" id="IPR011051">
    <property type="entry name" value="RmlC_Cupin_sf"/>
</dbReference>
<feature type="region of interest" description="Disordered" evidence="2">
    <location>
        <begin position="183"/>
        <end position="212"/>
    </location>
</feature>
<dbReference type="Pfam" id="PF07883">
    <property type="entry name" value="Cupin_2"/>
    <property type="match status" value="1"/>
</dbReference>
<dbReference type="InterPro" id="IPR010982">
    <property type="entry name" value="Lambda_DNA-bd_dom_sf"/>
</dbReference>
<gene>
    <name evidence="4" type="ORF">Leucomu_13620</name>
</gene>
<dbReference type="PANTHER" id="PTHR46797:SF1">
    <property type="entry name" value="METHYLPHOSPHONATE SYNTHASE"/>
    <property type="match status" value="1"/>
</dbReference>
<accession>A0ABX5QIP2</accession>
<dbReference type="RefSeq" id="WP_017883842.1">
    <property type="nucleotide sequence ID" value="NZ_CP035037.1"/>
</dbReference>
<reference evidence="4 5" key="1">
    <citation type="submission" date="2019-01" db="EMBL/GenBank/DDBJ databases">
        <title>Leucobacter muris sp. nov. isolated from the nose of a laboratory mouse.</title>
        <authorList>
            <person name="Benga L."/>
            <person name="Sproeer C."/>
            <person name="Schumann P."/>
            <person name="Verbarg S."/>
            <person name="Bunk B."/>
            <person name="Engelhardt E."/>
            <person name="Benten P.M."/>
            <person name="Sager M."/>
        </authorList>
    </citation>
    <scope>NUCLEOTIDE SEQUENCE [LARGE SCALE GENOMIC DNA]</scope>
    <source>
        <strain evidence="4 5">DSM 101948</strain>
    </source>
</reference>
<evidence type="ECO:0000256" key="1">
    <source>
        <dbReference type="ARBA" id="ARBA00023125"/>
    </source>
</evidence>
<feature type="domain" description="HTH cro/C1-type" evidence="3">
    <location>
        <begin position="18"/>
        <end position="72"/>
    </location>
</feature>
<dbReference type="Proteomes" id="UP000285768">
    <property type="component" value="Chromosome"/>
</dbReference>
<sequence length="212" mass="22406">MGAAPRDTPGEGDLGRRVASFRRLRGMSLRALAAAAGVSSSFLSQLENGRTNASVASLRKVAAALGVAPAQLLDDSSAHTRGVLRAADRPTLPLAGAEKHVVALPPLRNLEIYAGRFQPGGSTGADAYTHGHSQEIVVVTEGRVVLELDGARYDLDTDDSIEFLSSVPHRVVNESSAPAAILWINSPPTPDEAPHAPTPAETRITRQRRNPE</sequence>
<dbReference type="SMART" id="SM00530">
    <property type="entry name" value="HTH_XRE"/>
    <property type="match status" value="1"/>
</dbReference>
<dbReference type="EMBL" id="CP035037">
    <property type="protein sequence ID" value="QAB18811.1"/>
    <property type="molecule type" value="Genomic_DNA"/>
</dbReference>
<dbReference type="Gene3D" id="1.10.260.40">
    <property type="entry name" value="lambda repressor-like DNA-binding domains"/>
    <property type="match status" value="1"/>
</dbReference>
<evidence type="ECO:0000259" key="3">
    <source>
        <dbReference type="PROSITE" id="PS50943"/>
    </source>
</evidence>
<dbReference type="CDD" id="cd02209">
    <property type="entry name" value="cupin_XRE_C"/>
    <property type="match status" value="1"/>
</dbReference>
<name>A0ABX5QIP2_9MICO</name>
<keyword evidence="5" id="KW-1185">Reference proteome</keyword>
<evidence type="ECO:0000313" key="5">
    <source>
        <dbReference type="Proteomes" id="UP000285768"/>
    </source>
</evidence>
<dbReference type="Pfam" id="PF01381">
    <property type="entry name" value="HTH_3"/>
    <property type="match status" value="1"/>
</dbReference>
<dbReference type="InterPro" id="IPR001387">
    <property type="entry name" value="Cro/C1-type_HTH"/>
</dbReference>
<dbReference type="PANTHER" id="PTHR46797">
    <property type="entry name" value="HTH-TYPE TRANSCRIPTIONAL REGULATOR"/>
    <property type="match status" value="1"/>
</dbReference>
<dbReference type="SUPFAM" id="SSF51182">
    <property type="entry name" value="RmlC-like cupins"/>
    <property type="match status" value="1"/>
</dbReference>
<dbReference type="PROSITE" id="PS50943">
    <property type="entry name" value="HTH_CROC1"/>
    <property type="match status" value="1"/>
</dbReference>
<protein>
    <submittedName>
        <fullName evidence="4">Cupin domain-containing protein</fullName>
    </submittedName>
</protein>
<dbReference type="Gene3D" id="2.60.120.10">
    <property type="entry name" value="Jelly Rolls"/>
    <property type="match status" value="1"/>
</dbReference>
<dbReference type="InterPro" id="IPR050807">
    <property type="entry name" value="TransReg_Diox_bact_type"/>
</dbReference>
<dbReference type="CDD" id="cd00093">
    <property type="entry name" value="HTH_XRE"/>
    <property type="match status" value="1"/>
</dbReference>
<organism evidence="4 5">
    <name type="scientific">Leucobacter muris</name>
    <dbReference type="NCBI Taxonomy" id="1935379"/>
    <lineage>
        <taxon>Bacteria</taxon>
        <taxon>Bacillati</taxon>
        <taxon>Actinomycetota</taxon>
        <taxon>Actinomycetes</taxon>
        <taxon>Micrococcales</taxon>
        <taxon>Microbacteriaceae</taxon>
        <taxon>Leucobacter</taxon>
    </lineage>
</organism>
<evidence type="ECO:0000313" key="4">
    <source>
        <dbReference type="EMBL" id="QAB18811.1"/>
    </source>
</evidence>
<keyword evidence="1" id="KW-0238">DNA-binding</keyword>